<accession>A0AAV3ZA02</accession>
<keyword evidence="2" id="KW-1185">Reference proteome</keyword>
<gene>
    <name evidence="1" type="ORF">PoB_001778800</name>
</gene>
<protein>
    <submittedName>
        <fullName evidence="1">Uncharacterized protein</fullName>
    </submittedName>
</protein>
<dbReference type="EMBL" id="BLXT01002115">
    <property type="protein sequence ID" value="GFN91282.1"/>
    <property type="molecule type" value="Genomic_DNA"/>
</dbReference>
<sequence>MQTMAAYRMMRSVPKKIKDAKMAGCKLPVDSTAASVLMFNTCRLPAAQLICQSEMMQCNTVGMAAMCCPLGMDNLAMDTISYVNKLQNFVADIA</sequence>
<reference evidence="1 2" key="1">
    <citation type="journal article" date="2021" name="Elife">
        <title>Chloroplast acquisition without the gene transfer in kleptoplastic sea slugs, Plakobranchus ocellatus.</title>
        <authorList>
            <person name="Maeda T."/>
            <person name="Takahashi S."/>
            <person name="Yoshida T."/>
            <person name="Shimamura S."/>
            <person name="Takaki Y."/>
            <person name="Nagai Y."/>
            <person name="Toyoda A."/>
            <person name="Suzuki Y."/>
            <person name="Arimoto A."/>
            <person name="Ishii H."/>
            <person name="Satoh N."/>
            <person name="Nishiyama T."/>
            <person name="Hasebe M."/>
            <person name="Maruyama T."/>
            <person name="Minagawa J."/>
            <person name="Obokata J."/>
            <person name="Shigenobu S."/>
        </authorList>
    </citation>
    <scope>NUCLEOTIDE SEQUENCE [LARGE SCALE GENOMIC DNA]</scope>
</reference>
<proteinExistence type="predicted"/>
<organism evidence="1 2">
    <name type="scientific">Plakobranchus ocellatus</name>
    <dbReference type="NCBI Taxonomy" id="259542"/>
    <lineage>
        <taxon>Eukaryota</taxon>
        <taxon>Metazoa</taxon>
        <taxon>Spiralia</taxon>
        <taxon>Lophotrochozoa</taxon>
        <taxon>Mollusca</taxon>
        <taxon>Gastropoda</taxon>
        <taxon>Heterobranchia</taxon>
        <taxon>Euthyneura</taxon>
        <taxon>Panpulmonata</taxon>
        <taxon>Sacoglossa</taxon>
        <taxon>Placobranchoidea</taxon>
        <taxon>Plakobranchidae</taxon>
        <taxon>Plakobranchus</taxon>
    </lineage>
</organism>
<dbReference type="Proteomes" id="UP000735302">
    <property type="component" value="Unassembled WGS sequence"/>
</dbReference>
<evidence type="ECO:0000313" key="1">
    <source>
        <dbReference type="EMBL" id="GFN91282.1"/>
    </source>
</evidence>
<name>A0AAV3ZA02_9GAST</name>
<evidence type="ECO:0000313" key="2">
    <source>
        <dbReference type="Proteomes" id="UP000735302"/>
    </source>
</evidence>
<dbReference type="AlphaFoldDB" id="A0AAV3ZA02"/>
<comment type="caution">
    <text evidence="1">The sequence shown here is derived from an EMBL/GenBank/DDBJ whole genome shotgun (WGS) entry which is preliminary data.</text>
</comment>